<dbReference type="PANTHER" id="PTHR43133">
    <property type="entry name" value="RNA POLYMERASE ECF-TYPE SIGMA FACTO"/>
    <property type="match status" value="1"/>
</dbReference>
<dbReference type="EMBL" id="CP036267">
    <property type="protein sequence ID" value="QDT34920.1"/>
    <property type="molecule type" value="Genomic_DNA"/>
</dbReference>
<organism evidence="6 7">
    <name type="scientific">Thalassoglobus polymorphus</name>
    <dbReference type="NCBI Taxonomy" id="2527994"/>
    <lineage>
        <taxon>Bacteria</taxon>
        <taxon>Pseudomonadati</taxon>
        <taxon>Planctomycetota</taxon>
        <taxon>Planctomycetia</taxon>
        <taxon>Planctomycetales</taxon>
        <taxon>Planctomycetaceae</taxon>
        <taxon>Thalassoglobus</taxon>
    </lineage>
</organism>
<evidence type="ECO:0000256" key="1">
    <source>
        <dbReference type="ARBA" id="ARBA00023015"/>
    </source>
</evidence>
<keyword evidence="1" id="KW-0805">Transcription regulation</keyword>
<dbReference type="Gene3D" id="1.10.1740.10">
    <property type="match status" value="1"/>
</dbReference>
<proteinExistence type="predicted"/>
<reference evidence="6 7" key="1">
    <citation type="submission" date="2019-02" db="EMBL/GenBank/DDBJ databases">
        <title>Deep-cultivation of Planctomycetes and their phenomic and genomic characterization uncovers novel biology.</title>
        <authorList>
            <person name="Wiegand S."/>
            <person name="Jogler M."/>
            <person name="Boedeker C."/>
            <person name="Pinto D."/>
            <person name="Vollmers J."/>
            <person name="Rivas-Marin E."/>
            <person name="Kohn T."/>
            <person name="Peeters S.H."/>
            <person name="Heuer A."/>
            <person name="Rast P."/>
            <person name="Oberbeckmann S."/>
            <person name="Bunk B."/>
            <person name="Jeske O."/>
            <person name="Meyerdierks A."/>
            <person name="Storesund J.E."/>
            <person name="Kallscheuer N."/>
            <person name="Luecker S."/>
            <person name="Lage O.M."/>
            <person name="Pohl T."/>
            <person name="Merkel B.J."/>
            <person name="Hornburger P."/>
            <person name="Mueller R.-W."/>
            <person name="Bruemmer F."/>
            <person name="Labrenz M."/>
            <person name="Spormann A.M."/>
            <person name="Op den Camp H."/>
            <person name="Overmann J."/>
            <person name="Amann R."/>
            <person name="Jetten M.S.M."/>
            <person name="Mascher T."/>
            <person name="Medema M.H."/>
            <person name="Devos D.P."/>
            <person name="Kaster A.-K."/>
            <person name="Ovreas L."/>
            <person name="Rohde M."/>
            <person name="Galperin M.Y."/>
            <person name="Jogler C."/>
        </authorList>
    </citation>
    <scope>NUCLEOTIDE SEQUENCE [LARGE SCALE GENOMIC DNA]</scope>
    <source>
        <strain evidence="6 7">Mal48</strain>
    </source>
</reference>
<evidence type="ECO:0000313" key="6">
    <source>
        <dbReference type="EMBL" id="QDT34920.1"/>
    </source>
</evidence>
<dbReference type="GO" id="GO:0006352">
    <property type="term" value="P:DNA-templated transcription initiation"/>
    <property type="evidence" value="ECO:0007669"/>
    <property type="project" value="InterPro"/>
</dbReference>
<dbReference type="SUPFAM" id="SSF88946">
    <property type="entry name" value="Sigma2 domain of RNA polymerase sigma factors"/>
    <property type="match status" value="1"/>
</dbReference>
<keyword evidence="3" id="KW-0238">DNA-binding</keyword>
<evidence type="ECO:0000256" key="2">
    <source>
        <dbReference type="ARBA" id="ARBA00023082"/>
    </source>
</evidence>
<dbReference type="KEGG" id="tpol:Mal48_41930"/>
<gene>
    <name evidence="6" type="ORF">Mal48_41930</name>
</gene>
<evidence type="ECO:0000256" key="3">
    <source>
        <dbReference type="ARBA" id="ARBA00023125"/>
    </source>
</evidence>
<dbReference type="OrthoDB" id="9784984at2"/>
<accession>A0A517QTE6</accession>
<protein>
    <submittedName>
        <fullName evidence="6">RNA polymerase factor sigma-70</fullName>
    </submittedName>
</protein>
<keyword evidence="2" id="KW-0731">Sigma factor</keyword>
<dbReference type="GO" id="GO:0016987">
    <property type="term" value="F:sigma factor activity"/>
    <property type="evidence" value="ECO:0007669"/>
    <property type="project" value="UniProtKB-KW"/>
</dbReference>
<feature type="domain" description="RNA polymerase sigma-70 region 2" evidence="5">
    <location>
        <begin position="40"/>
        <end position="102"/>
    </location>
</feature>
<dbReference type="InterPro" id="IPR013325">
    <property type="entry name" value="RNA_pol_sigma_r2"/>
</dbReference>
<evidence type="ECO:0000259" key="5">
    <source>
        <dbReference type="Pfam" id="PF04542"/>
    </source>
</evidence>
<sequence length="215" mass="25132">MDREIMDSEESRMTSASLILGIQSGKEDAWVRMTHLFGHLVFKWIKSLSRHQFQSHDISDASQEVFLTATQKIESYRHSREKHGSFRGWLFGITRIVVLRHWEEVANTPIPNDELAQEIEWVPEDLVDGQEYDGDVWLLEMGQTYEAIEIIRTNTEPHVWQAFWRTVINGEQDAHVAEDLGMSESALRKSRYRTTKRLRKQITELDSQPPEQPEP</sequence>
<dbReference type="PANTHER" id="PTHR43133:SF8">
    <property type="entry name" value="RNA POLYMERASE SIGMA FACTOR HI_1459-RELATED"/>
    <property type="match status" value="1"/>
</dbReference>
<evidence type="ECO:0000313" key="7">
    <source>
        <dbReference type="Proteomes" id="UP000315724"/>
    </source>
</evidence>
<dbReference type="AlphaFoldDB" id="A0A517QTE6"/>
<dbReference type="InterPro" id="IPR007627">
    <property type="entry name" value="RNA_pol_sigma70_r2"/>
</dbReference>
<dbReference type="Proteomes" id="UP000315724">
    <property type="component" value="Chromosome"/>
</dbReference>
<keyword evidence="4" id="KW-0804">Transcription</keyword>
<name>A0A517QTE6_9PLAN</name>
<dbReference type="GO" id="GO:0003677">
    <property type="term" value="F:DNA binding"/>
    <property type="evidence" value="ECO:0007669"/>
    <property type="project" value="UniProtKB-KW"/>
</dbReference>
<keyword evidence="7" id="KW-1185">Reference proteome</keyword>
<dbReference type="Pfam" id="PF04542">
    <property type="entry name" value="Sigma70_r2"/>
    <property type="match status" value="1"/>
</dbReference>
<evidence type="ECO:0000256" key="4">
    <source>
        <dbReference type="ARBA" id="ARBA00023163"/>
    </source>
</evidence>
<dbReference type="InterPro" id="IPR039425">
    <property type="entry name" value="RNA_pol_sigma-70-like"/>
</dbReference>